<reference evidence="3" key="1">
    <citation type="submission" date="2021-01" db="EMBL/GenBank/DDBJ databases">
        <title>Whole genome shotgun sequence of Rhizocola hellebori NBRC 109834.</title>
        <authorList>
            <person name="Komaki H."/>
            <person name="Tamura T."/>
        </authorList>
    </citation>
    <scope>NUCLEOTIDE SEQUENCE</scope>
    <source>
        <strain evidence="3">NBRC 109834</strain>
    </source>
</reference>
<keyword evidence="4" id="KW-1185">Reference proteome</keyword>
<dbReference type="EMBL" id="BONY01000052">
    <property type="protein sequence ID" value="GIH08615.1"/>
    <property type="molecule type" value="Genomic_DNA"/>
</dbReference>
<dbReference type="InterPro" id="IPR003594">
    <property type="entry name" value="HATPase_dom"/>
</dbReference>
<name>A0A8J3QFG0_9ACTN</name>
<protein>
    <recommendedName>
        <fullName evidence="2">Histidine kinase/HSP90-like ATPase domain-containing protein</fullName>
    </recommendedName>
</protein>
<evidence type="ECO:0000313" key="3">
    <source>
        <dbReference type="EMBL" id="GIH08615.1"/>
    </source>
</evidence>
<evidence type="ECO:0000259" key="2">
    <source>
        <dbReference type="Pfam" id="PF13581"/>
    </source>
</evidence>
<keyword evidence="1" id="KW-0723">Serine/threonine-protein kinase</keyword>
<accession>A0A8J3QFG0</accession>
<dbReference type="SUPFAM" id="SSF55874">
    <property type="entry name" value="ATPase domain of HSP90 chaperone/DNA topoisomerase II/histidine kinase"/>
    <property type="match status" value="1"/>
</dbReference>
<comment type="caution">
    <text evidence="3">The sequence shown here is derived from an EMBL/GenBank/DDBJ whole genome shotgun (WGS) entry which is preliminary data.</text>
</comment>
<dbReference type="GO" id="GO:0004674">
    <property type="term" value="F:protein serine/threonine kinase activity"/>
    <property type="evidence" value="ECO:0007669"/>
    <property type="project" value="UniProtKB-KW"/>
</dbReference>
<dbReference type="Gene3D" id="3.30.565.10">
    <property type="entry name" value="Histidine kinase-like ATPase, C-terminal domain"/>
    <property type="match status" value="1"/>
</dbReference>
<feature type="domain" description="Histidine kinase/HSP90-like ATPase" evidence="2">
    <location>
        <begin position="8"/>
        <end position="120"/>
    </location>
</feature>
<sequence>MDLEFRRGDLHRIRTATTSFAMRHGASGGQVDKLVLMASELVVNAVSHGGGRGRVQLWRLGHHLYCEVSDVGHGIPHPDEVGMAAPRAGEPGGRGLWVVRSLADTVQIYSGPAGTTITICVPLHG</sequence>
<dbReference type="PANTHER" id="PTHR35526">
    <property type="entry name" value="ANTI-SIGMA-F FACTOR RSBW-RELATED"/>
    <property type="match status" value="1"/>
</dbReference>
<dbReference type="PANTHER" id="PTHR35526:SF3">
    <property type="entry name" value="ANTI-SIGMA-F FACTOR RSBW"/>
    <property type="match status" value="1"/>
</dbReference>
<dbReference type="InterPro" id="IPR050267">
    <property type="entry name" value="Anti-sigma-factor_SerPK"/>
</dbReference>
<keyword evidence="1" id="KW-0418">Kinase</keyword>
<evidence type="ECO:0000313" key="4">
    <source>
        <dbReference type="Proteomes" id="UP000612899"/>
    </source>
</evidence>
<gene>
    <name evidence="3" type="ORF">Rhe02_66820</name>
</gene>
<organism evidence="3 4">
    <name type="scientific">Rhizocola hellebori</name>
    <dbReference type="NCBI Taxonomy" id="1392758"/>
    <lineage>
        <taxon>Bacteria</taxon>
        <taxon>Bacillati</taxon>
        <taxon>Actinomycetota</taxon>
        <taxon>Actinomycetes</taxon>
        <taxon>Micromonosporales</taxon>
        <taxon>Micromonosporaceae</taxon>
        <taxon>Rhizocola</taxon>
    </lineage>
</organism>
<evidence type="ECO:0000256" key="1">
    <source>
        <dbReference type="ARBA" id="ARBA00022527"/>
    </source>
</evidence>
<dbReference type="CDD" id="cd16936">
    <property type="entry name" value="HATPase_RsbW-like"/>
    <property type="match status" value="1"/>
</dbReference>
<dbReference type="Proteomes" id="UP000612899">
    <property type="component" value="Unassembled WGS sequence"/>
</dbReference>
<keyword evidence="1" id="KW-0808">Transferase</keyword>
<dbReference type="AlphaFoldDB" id="A0A8J3QFG0"/>
<dbReference type="InterPro" id="IPR036890">
    <property type="entry name" value="HATPase_C_sf"/>
</dbReference>
<proteinExistence type="predicted"/>
<dbReference type="Pfam" id="PF13581">
    <property type="entry name" value="HATPase_c_2"/>
    <property type="match status" value="1"/>
</dbReference>